<keyword evidence="1" id="KW-0677">Repeat</keyword>
<keyword evidence="2" id="KW-0175">Coiled coil</keyword>
<dbReference type="InterPro" id="IPR015943">
    <property type="entry name" value="WD40/YVTN_repeat-like_dom_sf"/>
</dbReference>
<dbReference type="KEGG" id="chig:CH63R_07603"/>
<feature type="coiled-coil region" evidence="2">
    <location>
        <begin position="31"/>
        <end position="58"/>
    </location>
</feature>
<name>A0A1B7YAD8_COLHI</name>
<gene>
    <name evidence="4" type="ORF">CH63R_07603</name>
</gene>
<evidence type="ECO:0000313" key="5">
    <source>
        <dbReference type="Proteomes" id="UP000092177"/>
    </source>
</evidence>
<proteinExistence type="predicted"/>
<evidence type="ECO:0000259" key="3">
    <source>
        <dbReference type="Pfam" id="PF24883"/>
    </source>
</evidence>
<feature type="domain" description="Nephrocystin 3-like N-terminal" evidence="3">
    <location>
        <begin position="189"/>
        <end position="358"/>
    </location>
</feature>
<dbReference type="GeneID" id="28866685"/>
<comment type="caution">
    <text evidence="4">The sequence shown here is derived from an EMBL/GenBank/DDBJ whole genome shotgun (WGS) entry which is preliminary data.</text>
</comment>
<dbReference type="SUPFAM" id="SSF101908">
    <property type="entry name" value="Putative isomerase YbhE"/>
    <property type="match status" value="1"/>
</dbReference>
<dbReference type="SUPFAM" id="SSF82171">
    <property type="entry name" value="DPP6 N-terminal domain-like"/>
    <property type="match status" value="1"/>
</dbReference>
<dbReference type="InterPro" id="IPR001680">
    <property type="entry name" value="WD40_rpt"/>
</dbReference>
<dbReference type="Proteomes" id="UP000092177">
    <property type="component" value="Chromosome 5"/>
</dbReference>
<keyword evidence="5" id="KW-1185">Reference proteome</keyword>
<dbReference type="SMART" id="SM00320">
    <property type="entry name" value="WD40"/>
    <property type="match status" value="5"/>
</dbReference>
<dbReference type="OrthoDB" id="538223at2759"/>
<dbReference type="Gene3D" id="3.40.50.300">
    <property type="entry name" value="P-loop containing nucleotide triphosphate hydrolases"/>
    <property type="match status" value="1"/>
</dbReference>
<dbReference type="EMBL" id="LTAN01000005">
    <property type="protein sequence ID" value="OBR08838.1"/>
    <property type="molecule type" value="Genomic_DNA"/>
</dbReference>
<dbReference type="SUPFAM" id="SSF52540">
    <property type="entry name" value="P-loop containing nucleoside triphosphate hydrolases"/>
    <property type="match status" value="1"/>
</dbReference>
<dbReference type="PANTHER" id="PTHR10039:SF16">
    <property type="entry name" value="GPI INOSITOL-DEACYLASE"/>
    <property type="match status" value="1"/>
</dbReference>
<protein>
    <submittedName>
        <fullName evidence="4">Vegetative incompatibility protein HET-E-1</fullName>
    </submittedName>
</protein>
<evidence type="ECO:0000313" key="4">
    <source>
        <dbReference type="EMBL" id="OBR08838.1"/>
    </source>
</evidence>
<dbReference type="InterPro" id="IPR027417">
    <property type="entry name" value="P-loop_NTPase"/>
</dbReference>
<evidence type="ECO:0000256" key="1">
    <source>
        <dbReference type="ARBA" id="ARBA00022737"/>
    </source>
</evidence>
<dbReference type="Gene3D" id="2.130.10.10">
    <property type="entry name" value="YVTN repeat-like/Quinoprotein amine dehydrogenase"/>
    <property type="match status" value="2"/>
</dbReference>
<organism evidence="4 5">
    <name type="scientific">Colletotrichum higginsianum (strain IMI 349063)</name>
    <name type="common">Crucifer anthracnose fungus</name>
    <dbReference type="NCBI Taxonomy" id="759273"/>
    <lineage>
        <taxon>Eukaryota</taxon>
        <taxon>Fungi</taxon>
        <taxon>Dikarya</taxon>
        <taxon>Ascomycota</taxon>
        <taxon>Pezizomycotina</taxon>
        <taxon>Sordariomycetes</taxon>
        <taxon>Hypocreomycetidae</taxon>
        <taxon>Glomerellales</taxon>
        <taxon>Glomerellaceae</taxon>
        <taxon>Colletotrichum</taxon>
        <taxon>Colletotrichum destructivum species complex</taxon>
    </lineage>
</organism>
<evidence type="ECO:0000256" key="2">
    <source>
        <dbReference type="SAM" id="Coils"/>
    </source>
</evidence>
<sequence>MEAVGAAASIITLVEISAKLGRLCVDYIRKVRRSKDEIKRLATENDALAQILKQIQDLLSDDIKSASVRHQLDSSQKLHKNLTSCGKMLQDLTAKLDQEPNASRWKRYVGALKWPLSSTEVSEAISALHRWREMFQTALSIDQVNIARRIEDALDIANLPFAKGAAFDDYDNELEPRCHPETRMDLLRQVASWADTPEGKCVFWLCGPAGAGKSTISQTVAHTFAERNQLGASFFFNKTRDGRNTANLFVTTIARQLARRVPKLRDLILAAIQKDPDLPGKALRTQFSSLVLEPLKNFEPEGLLVPTLVLVVDALDECEAENLTGADTRCERSRMIVNILASMASIKGFNMRVFLTSRPEVPIRLGFRDEVPRDSHQSLALHNIPESIIKHDIRVFLESQLEQIRSSYQIPQEWPGEDAIVRLVEISTPLFIYAATICKFINDSSRRFSPRAQLEEFMERSQGASDIETTYKPVLEQILRGLNDARQESELVQFRRVVGSIILLADPLPLRYLSQLLQTDSEKVVCHLNNLHSVLNVPEDTESDSPISIFHLSFREYLLANPGGKNRFWIEEQSKHTELLDCCLEVMSNKPDKEFCLKNDICQLNEPGVYRKYVPSEHIKRHIPRHLEYACIYWIHHLHRSHKTDPTKAKVYDFLSRHFVHWVEAMSWLGKIEQVVEEVMALQDLFCPDTDAASFLRDAWRFLIEHKDIIDLAPGQIYSSALLFSPENSVIRNIFRSEIPEWVLRAPGAALDWNATSLPIKRYPHGVQSIAFSPDGGIVAAATGKEVDVLRAVSGTVLETISEFDGRPRCIVFISNTRLAIGLQSGTIIFWDFEQDRTTPVHLSDSPVTYLAVSVTGRMVSAFREGLVCLLDEDHHVVHDWHTVRFSRPSDYHSPLLVDDTVASSIFYGVANSPDGIFIALTRLGQPDKIEVCDAGSGVRVREISAPNGFVFGSLAISPKNLLLAVVGVVKKSAYSDWLDVNWRGAYAWDLDRPSNSPTSHLDVSLGHFQRPVFNKNEMLTMTDETNGLCLWNGLRDSPQLIANSNGMSDPCWSPDGKQILLINPTGNEVQIVDIDHLENASQQDTSEHSVDALFTSDLMQLVSSPDGNRVAVVWGHGRLKVWDINTSNGTDFTLCLCVNPKPLLIQHYRGIAVDWSPDSRFVAVALPGELTIYQSLPSSSQFEQTHSRGCDQPADFRQSCLSFSPCGSHLAMGEIYRKPRITLWDFPSLQVRWVRDVEVEGSEYGYDMELRIAPGGKHLVFLLWSTLQLMDLDSGAVMWTKRSDGSHFRNVSMALNSVGSMIAVFATNLLRHNVDDDSNNDDAGWYQFDLFAAEGGRLLKQLVLTKSRLEFPFRYFFMSFAGQDKFVVVNEHLFDVTNANVSSQDGGCDAIIKRACQVSCGYHRDHIDIWIVKDGRGLLHVPTYCTKGGPDKNWIFHPHRYIGFDERRKQPFVIELACDNCMFEDGSDKS</sequence>
<reference evidence="5" key="1">
    <citation type="journal article" date="2017" name="BMC Genomics">
        <title>Gapless genome assembly of Colletotrichum higginsianum reveals chromosome structure and association of transposable elements with secondary metabolite gene clusters.</title>
        <authorList>
            <person name="Dallery J.-F."/>
            <person name="Lapalu N."/>
            <person name="Zampounis A."/>
            <person name="Pigne S."/>
            <person name="Luyten I."/>
            <person name="Amselem J."/>
            <person name="Wittenberg A.H.J."/>
            <person name="Zhou S."/>
            <person name="de Queiroz M.V."/>
            <person name="Robin G.P."/>
            <person name="Auger A."/>
            <person name="Hainaut M."/>
            <person name="Henrissat B."/>
            <person name="Kim K.-T."/>
            <person name="Lee Y.-H."/>
            <person name="Lespinet O."/>
            <person name="Schwartz D.C."/>
            <person name="Thon M.R."/>
            <person name="O'Connell R.J."/>
        </authorList>
    </citation>
    <scope>NUCLEOTIDE SEQUENCE [LARGE SCALE GENOMIC DNA]</scope>
    <source>
        <strain evidence="5">IMI 349063</strain>
    </source>
</reference>
<accession>A0A1B7YAD8</accession>
<dbReference type="Pfam" id="PF24883">
    <property type="entry name" value="NPHP3_N"/>
    <property type="match status" value="1"/>
</dbReference>
<dbReference type="RefSeq" id="XP_018157356.1">
    <property type="nucleotide sequence ID" value="XM_018302578.1"/>
</dbReference>
<dbReference type="VEuPathDB" id="FungiDB:CH63R_07603"/>
<dbReference type="PANTHER" id="PTHR10039">
    <property type="entry name" value="AMELOGENIN"/>
    <property type="match status" value="1"/>
</dbReference>
<dbReference type="InterPro" id="IPR056884">
    <property type="entry name" value="NPHP3-like_N"/>
</dbReference>